<sequence>MSKARLARTLIGVGLTLVLSSIGLVPASAASAPVITWDSQIVNGASYLFGEVPSAPTCTATEDGVPVTCTVEGYSAAVGTQVLTATGVASDGVTTTVDTRTYTVTAWRLKGFDRPVKNNVVNKVKAGSTVPLKFRVYQGATKAKSVSVVSSITAQRFDCASLALVGDPVSVTADRKGQRLRYYDGRFHQNWKTPKLSAPLSVTKAKGKKPVRTAACYRIVLTTQDASTLSATFQLR</sequence>
<name>A0A2A9CQY3_9ACTN</name>
<dbReference type="AlphaFoldDB" id="A0A2A9CQY3"/>
<feature type="chain" id="PRO_5013173966" description="Ig-like domain-containing protein" evidence="1">
    <location>
        <begin position="30"/>
        <end position="236"/>
    </location>
</feature>
<evidence type="ECO:0000256" key="1">
    <source>
        <dbReference type="SAM" id="SignalP"/>
    </source>
</evidence>
<proteinExistence type="predicted"/>
<comment type="caution">
    <text evidence="2">The sequence shown here is derived from an EMBL/GenBank/DDBJ whole genome shotgun (WGS) entry which is preliminary data.</text>
</comment>
<dbReference type="EMBL" id="PDJC01000001">
    <property type="protein sequence ID" value="PFG16060.1"/>
    <property type="molecule type" value="Genomic_DNA"/>
</dbReference>
<evidence type="ECO:0000313" key="3">
    <source>
        <dbReference type="Proteomes" id="UP000226079"/>
    </source>
</evidence>
<organism evidence="2 3">
    <name type="scientific">Propionicimonas paludicola</name>
    <dbReference type="NCBI Taxonomy" id="185243"/>
    <lineage>
        <taxon>Bacteria</taxon>
        <taxon>Bacillati</taxon>
        <taxon>Actinomycetota</taxon>
        <taxon>Actinomycetes</taxon>
        <taxon>Propionibacteriales</taxon>
        <taxon>Nocardioidaceae</taxon>
        <taxon>Propionicimonas</taxon>
    </lineage>
</organism>
<reference evidence="2 3" key="1">
    <citation type="submission" date="2017-10" db="EMBL/GenBank/DDBJ databases">
        <title>Sequencing the genomes of 1000 actinobacteria strains.</title>
        <authorList>
            <person name="Klenk H.-P."/>
        </authorList>
    </citation>
    <scope>NUCLEOTIDE SEQUENCE [LARGE SCALE GENOMIC DNA]</scope>
    <source>
        <strain evidence="2 3">DSM 15597</strain>
    </source>
</reference>
<dbReference type="OrthoDB" id="5718261at2"/>
<evidence type="ECO:0008006" key="4">
    <source>
        <dbReference type="Google" id="ProtNLM"/>
    </source>
</evidence>
<feature type="signal peptide" evidence="1">
    <location>
        <begin position="1"/>
        <end position="29"/>
    </location>
</feature>
<dbReference type="RefSeq" id="WP_098459637.1">
    <property type="nucleotide sequence ID" value="NZ_PDJC01000001.1"/>
</dbReference>
<dbReference type="NCBIfam" id="NF038114">
    <property type="entry name" value="rightmost"/>
    <property type="match status" value="1"/>
</dbReference>
<accession>A0A2A9CQY3</accession>
<gene>
    <name evidence="2" type="ORF">ATK74_0589</name>
</gene>
<protein>
    <recommendedName>
        <fullName evidence="4">Ig-like domain-containing protein</fullName>
    </recommendedName>
</protein>
<evidence type="ECO:0000313" key="2">
    <source>
        <dbReference type="EMBL" id="PFG16060.1"/>
    </source>
</evidence>
<keyword evidence="1" id="KW-0732">Signal</keyword>
<keyword evidence="3" id="KW-1185">Reference proteome</keyword>
<dbReference type="Proteomes" id="UP000226079">
    <property type="component" value="Unassembled WGS sequence"/>
</dbReference>